<dbReference type="PANTHER" id="PTHR11877">
    <property type="entry name" value="HYDROXYMETHYLGLUTARYL-COA SYNTHASE"/>
    <property type="match status" value="1"/>
</dbReference>
<keyword evidence="6" id="KW-0012">Acyltransferase</keyword>
<evidence type="ECO:0000313" key="6">
    <source>
        <dbReference type="EMBL" id="EWC64608.1"/>
    </source>
</evidence>
<dbReference type="SUPFAM" id="SSF53901">
    <property type="entry name" value="Thiolase-like"/>
    <property type="match status" value="1"/>
</dbReference>
<dbReference type="PIRSF" id="PIRSF000451">
    <property type="entry name" value="PKS_III"/>
    <property type="match status" value="1"/>
</dbReference>
<dbReference type="InterPro" id="IPR016039">
    <property type="entry name" value="Thiolase-like"/>
</dbReference>
<evidence type="ECO:0000256" key="1">
    <source>
        <dbReference type="ARBA" id="ARBA00005531"/>
    </source>
</evidence>
<name>W7IWB1_9PSEU</name>
<reference evidence="6 7" key="1">
    <citation type="journal article" date="2014" name="Genome Announc.">
        <title>Draft Genome Sequence of the Antitrypanosomally Active Sponge-Associated Bacterium Actinokineospora sp. Strain EG49.</title>
        <authorList>
            <person name="Harjes J."/>
            <person name="Ryu T."/>
            <person name="Abdelmohsen U.R."/>
            <person name="Moitinho-Silva L."/>
            <person name="Horn H."/>
            <person name="Ravasi T."/>
            <person name="Hentschel U."/>
        </authorList>
    </citation>
    <scope>NUCLEOTIDE SEQUENCE [LARGE SCALE GENOMIC DNA]</scope>
    <source>
        <strain evidence="6 7">EG49</strain>
    </source>
</reference>
<evidence type="ECO:0000313" key="7">
    <source>
        <dbReference type="Proteomes" id="UP000019277"/>
    </source>
</evidence>
<dbReference type="STRING" id="909613.UO65_0215"/>
<dbReference type="Pfam" id="PF00195">
    <property type="entry name" value="Chal_sti_synt_N"/>
    <property type="match status" value="1"/>
</dbReference>
<proteinExistence type="inferred from homology"/>
<keyword evidence="2 6" id="KW-0808">Transferase</keyword>
<dbReference type="OrthoDB" id="9786288at2"/>
<evidence type="ECO:0000256" key="3">
    <source>
        <dbReference type="PIRSR" id="PIRSR000451-1"/>
    </source>
</evidence>
<protein>
    <submittedName>
        <fullName evidence="6">Chalcone synthase</fullName>
        <ecNumber evidence="6">2.3.1.74</ecNumber>
    </submittedName>
</protein>
<gene>
    <name evidence="6" type="ORF">UO65_0215</name>
</gene>
<feature type="active site" description="Acyl-thioester intermediate" evidence="3">
    <location>
        <position position="138"/>
    </location>
</feature>
<dbReference type="InterPro" id="IPR012328">
    <property type="entry name" value="Chalcone/stilbene_synt_C"/>
</dbReference>
<dbReference type="RefSeq" id="WP_052020370.1">
    <property type="nucleotide sequence ID" value="NZ_AYXG01000004.1"/>
</dbReference>
<dbReference type="CDD" id="cd00831">
    <property type="entry name" value="CHS_like"/>
    <property type="match status" value="1"/>
</dbReference>
<evidence type="ECO:0000259" key="5">
    <source>
        <dbReference type="Pfam" id="PF02797"/>
    </source>
</evidence>
<dbReference type="GO" id="GO:0030639">
    <property type="term" value="P:polyketide biosynthetic process"/>
    <property type="evidence" value="ECO:0007669"/>
    <property type="project" value="TreeGrafter"/>
</dbReference>
<feature type="domain" description="Chalcone/stilbene synthase C-terminal" evidence="5">
    <location>
        <begin position="219"/>
        <end position="347"/>
    </location>
</feature>
<dbReference type="InterPro" id="IPR011141">
    <property type="entry name" value="Polyketide_synthase_type-III"/>
</dbReference>
<dbReference type="PATRIC" id="fig|909613.9.peg.223"/>
<dbReference type="AlphaFoldDB" id="W7IWB1"/>
<keyword evidence="7" id="KW-1185">Reference proteome</keyword>
<dbReference type="EC" id="2.3.1.74" evidence="6"/>
<dbReference type="Proteomes" id="UP000019277">
    <property type="component" value="Unassembled WGS sequence"/>
</dbReference>
<dbReference type="EMBL" id="AYXG01000004">
    <property type="protein sequence ID" value="EWC64608.1"/>
    <property type="molecule type" value="Genomic_DNA"/>
</dbReference>
<comment type="similarity">
    <text evidence="1">Belongs to the thiolase-like superfamily. Chalcone/stilbene synthases family.</text>
</comment>
<evidence type="ECO:0000259" key="4">
    <source>
        <dbReference type="Pfam" id="PF00195"/>
    </source>
</evidence>
<dbReference type="PANTHER" id="PTHR11877:SF46">
    <property type="entry name" value="TYPE III POLYKETIDE SYNTHASE A"/>
    <property type="match status" value="1"/>
</dbReference>
<dbReference type="Pfam" id="PF02797">
    <property type="entry name" value="Chal_sti_synt_C"/>
    <property type="match status" value="1"/>
</dbReference>
<dbReference type="eggNOG" id="COG3424">
    <property type="taxonomic scope" value="Bacteria"/>
</dbReference>
<dbReference type="Gene3D" id="3.40.47.10">
    <property type="match status" value="2"/>
</dbReference>
<dbReference type="GO" id="GO:0016210">
    <property type="term" value="F:naringenin-chalcone synthase activity"/>
    <property type="evidence" value="ECO:0007669"/>
    <property type="project" value="UniProtKB-EC"/>
</dbReference>
<organism evidence="6 7">
    <name type="scientific">Actinokineospora spheciospongiae</name>
    <dbReference type="NCBI Taxonomy" id="909613"/>
    <lineage>
        <taxon>Bacteria</taxon>
        <taxon>Bacillati</taxon>
        <taxon>Actinomycetota</taxon>
        <taxon>Actinomycetes</taxon>
        <taxon>Pseudonocardiales</taxon>
        <taxon>Pseudonocardiaceae</taxon>
        <taxon>Actinokineospora</taxon>
    </lineage>
</organism>
<evidence type="ECO:0000256" key="2">
    <source>
        <dbReference type="ARBA" id="ARBA00022679"/>
    </source>
</evidence>
<sequence>MRPAKILALEPVTVGTVVPQADVFDAFYAGLYAEVPTARELFLNTQVKTRHMAWDPREVYANGFPGMAERMAVWERNVLDLGRRSAGKVLAGVDRDRVGSYTMASCTGYAGPTPEMLLAKELGLRDDLRRTFVGHMGCYAAFNTLKVALDSLAARPDDLALLTCAEICSVHLRPEVTREQVVVSGLFGDAGASMVLAAAEPDEDGPVVLATHTETHYETSHAMTWTVQDDAFRMTLSPYVPLFLSEAVRPFTERLLAKAGLTPDEVEHWAVHPGGPKIIDFVGERLSLTPEQLQPSLDVLADYGNCSSPTVLLILHRILTESRPAPGSHAVLMAFGPGLTMESALVRF</sequence>
<comment type="caution">
    <text evidence="6">The sequence shown here is derived from an EMBL/GenBank/DDBJ whole genome shotgun (WGS) entry which is preliminary data.</text>
</comment>
<dbReference type="InterPro" id="IPR001099">
    <property type="entry name" value="Chalcone/stilbene_synt_N"/>
</dbReference>
<feature type="domain" description="Chalcone/stilbene synthase N-terminal" evidence="4">
    <location>
        <begin position="3"/>
        <end position="201"/>
    </location>
</feature>
<accession>W7IWB1</accession>